<dbReference type="Proteomes" id="UP000054481">
    <property type="component" value="Unassembled WGS sequence"/>
</dbReference>
<feature type="region of interest" description="Disordered" evidence="1">
    <location>
        <begin position="91"/>
        <end position="110"/>
    </location>
</feature>
<evidence type="ECO:0000313" key="2">
    <source>
        <dbReference type="EMBL" id="KJZ71885.1"/>
    </source>
</evidence>
<dbReference type="OrthoDB" id="3436397at2759"/>
<organism evidence="2 3">
    <name type="scientific">Hirsutella minnesotensis 3608</name>
    <dbReference type="NCBI Taxonomy" id="1043627"/>
    <lineage>
        <taxon>Eukaryota</taxon>
        <taxon>Fungi</taxon>
        <taxon>Dikarya</taxon>
        <taxon>Ascomycota</taxon>
        <taxon>Pezizomycotina</taxon>
        <taxon>Sordariomycetes</taxon>
        <taxon>Hypocreomycetidae</taxon>
        <taxon>Hypocreales</taxon>
        <taxon>Ophiocordycipitaceae</taxon>
        <taxon>Hirsutella</taxon>
    </lineage>
</organism>
<gene>
    <name evidence="2" type="ORF">HIM_08730</name>
</gene>
<proteinExistence type="predicted"/>
<feature type="compositionally biased region" description="Basic and acidic residues" evidence="1">
    <location>
        <begin position="1"/>
        <end position="11"/>
    </location>
</feature>
<feature type="compositionally biased region" description="Low complexity" evidence="1">
    <location>
        <begin position="60"/>
        <end position="71"/>
    </location>
</feature>
<keyword evidence="3" id="KW-1185">Reference proteome</keyword>
<accession>A0A0F7ZMB4</accession>
<reference evidence="2 3" key="1">
    <citation type="journal article" date="2014" name="Genome Biol. Evol.">
        <title>Comparative genomics and transcriptomics analyses reveal divergent lifestyle features of nematode endoparasitic fungus Hirsutella minnesotensis.</title>
        <authorList>
            <person name="Lai Y."/>
            <person name="Liu K."/>
            <person name="Zhang X."/>
            <person name="Zhang X."/>
            <person name="Li K."/>
            <person name="Wang N."/>
            <person name="Shu C."/>
            <person name="Wu Y."/>
            <person name="Wang C."/>
            <person name="Bushley K.E."/>
            <person name="Xiang M."/>
            <person name="Liu X."/>
        </authorList>
    </citation>
    <scope>NUCLEOTIDE SEQUENCE [LARGE SCALE GENOMIC DNA]</scope>
    <source>
        <strain evidence="2 3">3608</strain>
    </source>
</reference>
<feature type="compositionally biased region" description="Basic and acidic residues" evidence="1">
    <location>
        <begin position="91"/>
        <end position="101"/>
    </location>
</feature>
<sequence length="110" mass="12347">MASEADNRQSRSQEPQEQCFKEQLDRAAIESRQGSRERQKPNPIIDKITEYIPAAAKILGGPQQQQPAEAAPKPPGPPERPDHDHKIEDFVRDQHRSKNDKGLLVTSGND</sequence>
<name>A0A0F7ZMB4_9HYPO</name>
<feature type="region of interest" description="Disordered" evidence="1">
    <location>
        <begin position="1"/>
        <end position="22"/>
    </location>
</feature>
<dbReference type="AlphaFoldDB" id="A0A0F7ZMB4"/>
<evidence type="ECO:0000256" key="1">
    <source>
        <dbReference type="SAM" id="MobiDB-lite"/>
    </source>
</evidence>
<evidence type="ECO:0000313" key="3">
    <source>
        <dbReference type="Proteomes" id="UP000054481"/>
    </source>
</evidence>
<feature type="region of interest" description="Disordered" evidence="1">
    <location>
        <begin position="57"/>
        <end position="86"/>
    </location>
</feature>
<protein>
    <submittedName>
        <fullName evidence="2">Uncharacterized protein</fullName>
    </submittedName>
</protein>
<dbReference type="EMBL" id="KQ030558">
    <property type="protein sequence ID" value="KJZ71885.1"/>
    <property type="molecule type" value="Genomic_DNA"/>
</dbReference>